<dbReference type="RefSeq" id="XP_065651358.1">
    <property type="nucleotide sequence ID" value="XM_065795286.1"/>
</dbReference>
<evidence type="ECO:0000313" key="3">
    <source>
        <dbReference type="RefSeq" id="XP_065651358.1"/>
    </source>
</evidence>
<evidence type="ECO:0000313" key="2">
    <source>
        <dbReference type="Proteomes" id="UP001652625"/>
    </source>
</evidence>
<proteinExistence type="predicted"/>
<accession>A0ABM4BQF8</accession>
<protein>
    <submittedName>
        <fullName evidence="3">NADPH azoreductase</fullName>
    </submittedName>
</protein>
<dbReference type="SUPFAM" id="SSF52218">
    <property type="entry name" value="Flavoproteins"/>
    <property type="match status" value="1"/>
</dbReference>
<gene>
    <name evidence="3" type="primary">LOC100200582</name>
</gene>
<dbReference type="GeneID" id="100200582"/>
<dbReference type="Pfam" id="PF03358">
    <property type="entry name" value="FMN_red"/>
    <property type="match status" value="1"/>
</dbReference>
<evidence type="ECO:0000259" key="1">
    <source>
        <dbReference type="Pfam" id="PF03358"/>
    </source>
</evidence>
<feature type="domain" description="NADPH-dependent FMN reductase-like" evidence="1">
    <location>
        <begin position="5"/>
        <end position="158"/>
    </location>
</feature>
<keyword evidence="2" id="KW-1185">Reference proteome</keyword>
<dbReference type="PANTHER" id="PTHR30543">
    <property type="entry name" value="CHROMATE REDUCTASE"/>
    <property type="match status" value="1"/>
</dbReference>
<dbReference type="InterPro" id="IPR029039">
    <property type="entry name" value="Flavoprotein-like_sf"/>
</dbReference>
<name>A0ABM4BQF8_HYDVU</name>
<reference evidence="3" key="1">
    <citation type="submission" date="2025-08" db="UniProtKB">
        <authorList>
            <consortium name="RefSeq"/>
        </authorList>
    </citation>
    <scope>IDENTIFICATION</scope>
</reference>
<dbReference type="InterPro" id="IPR005025">
    <property type="entry name" value="FMN_Rdtase-like_dom"/>
</dbReference>
<sequence>MPLQFLAIISSVRENRLADNMVALLKKQFEKEMAPSGHVLKFLDPEDYDLPLLKKPLHFYGPDEKSQIPDKLLSLNELVKAADVYIILVPEYNRCAPPALYNTLDHLPPPSFAYKSSGIFGYSMGPSGGAFATSSVRPLLIELGCLPVSHSVQIPIAHTVVNADGSTENSHVLSSLKTLFQQTEWWGELAKAGRAKGIPA</sequence>
<dbReference type="PANTHER" id="PTHR30543:SF21">
    <property type="entry name" value="NAD(P)H-DEPENDENT FMN REDUCTASE LOT6"/>
    <property type="match status" value="1"/>
</dbReference>
<dbReference type="Proteomes" id="UP001652625">
    <property type="component" value="Chromosome 04"/>
</dbReference>
<dbReference type="InterPro" id="IPR050712">
    <property type="entry name" value="NAD(P)H-dep_reductase"/>
</dbReference>
<dbReference type="Gene3D" id="3.40.50.360">
    <property type="match status" value="1"/>
</dbReference>
<organism evidence="2 3">
    <name type="scientific">Hydra vulgaris</name>
    <name type="common">Hydra</name>
    <name type="synonym">Hydra attenuata</name>
    <dbReference type="NCBI Taxonomy" id="6087"/>
    <lineage>
        <taxon>Eukaryota</taxon>
        <taxon>Metazoa</taxon>
        <taxon>Cnidaria</taxon>
        <taxon>Hydrozoa</taxon>
        <taxon>Hydroidolina</taxon>
        <taxon>Anthoathecata</taxon>
        <taxon>Aplanulata</taxon>
        <taxon>Hydridae</taxon>
        <taxon>Hydra</taxon>
    </lineage>
</organism>